<accession>A0A8H7WBW9</accession>
<organism evidence="2 3">
    <name type="scientific">Cadophora malorum</name>
    <dbReference type="NCBI Taxonomy" id="108018"/>
    <lineage>
        <taxon>Eukaryota</taxon>
        <taxon>Fungi</taxon>
        <taxon>Dikarya</taxon>
        <taxon>Ascomycota</taxon>
        <taxon>Pezizomycotina</taxon>
        <taxon>Leotiomycetes</taxon>
        <taxon>Helotiales</taxon>
        <taxon>Ploettnerulaceae</taxon>
        <taxon>Cadophora</taxon>
    </lineage>
</organism>
<keyword evidence="3" id="KW-1185">Reference proteome</keyword>
<sequence>MLYNAAILSVLAASTSIISVSIAAPVNARASPPSCPTGTSYVDYESTSGFKGCTATPADYQYGPRKYWSSCPTALGNWYVCANGFKGCTTDTTVCDKSSGWIPSVLPPVETETCPYGQQYYVCATGFEGCSADTTVCDPEPKDPEGSCPFGQNYYVCATGFKGCSADTTVCDPKPKPCTTECDPKPVPDTCPYGEQYYVCATGFKGCSADITVCDPKKTDPETVTPVTGNSKYCPAGTSYYDYESTSGFKGCTSTPALYQTAPRVYWGSCPTGHGNWYVCANGFKGCNTNTAVCDLKA</sequence>
<reference evidence="2" key="1">
    <citation type="submission" date="2021-02" db="EMBL/GenBank/DDBJ databases">
        <title>Genome sequence Cadophora malorum strain M34.</title>
        <authorList>
            <person name="Stefanovic E."/>
            <person name="Vu D."/>
            <person name="Scully C."/>
            <person name="Dijksterhuis J."/>
            <person name="Roader J."/>
            <person name="Houbraken J."/>
        </authorList>
    </citation>
    <scope>NUCLEOTIDE SEQUENCE</scope>
    <source>
        <strain evidence="2">M34</strain>
    </source>
</reference>
<evidence type="ECO:0000313" key="3">
    <source>
        <dbReference type="Proteomes" id="UP000664132"/>
    </source>
</evidence>
<comment type="caution">
    <text evidence="2">The sequence shown here is derived from an EMBL/GenBank/DDBJ whole genome shotgun (WGS) entry which is preliminary data.</text>
</comment>
<dbReference type="OrthoDB" id="3692311at2759"/>
<feature type="chain" id="PRO_5034440537" evidence="1">
    <location>
        <begin position="24"/>
        <end position="298"/>
    </location>
</feature>
<gene>
    <name evidence="2" type="ORF">IFR04_004853</name>
</gene>
<dbReference type="AlphaFoldDB" id="A0A8H7WBW9"/>
<evidence type="ECO:0000256" key="1">
    <source>
        <dbReference type="SAM" id="SignalP"/>
    </source>
</evidence>
<feature type="signal peptide" evidence="1">
    <location>
        <begin position="1"/>
        <end position="23"/>
    </location>
</feature>
<name>A0A8H7WBW9_9HELO</name>
<protein>
    <submittedName>
        <fullName evidence="2">Uncharacterized protein</fullName>
    </submittedName>
</protein>
<evidence type="ECO:0000313" key="2">
    <source>
        <dbReference type="EMBL" id="KAG4421994.1"/>
    </source>
</evidence>
<dbReference type="Proteomes" id="UP000664132">
    <property type="component" value="Unassembled WGS sequence"/>
</dbReference>
<dbReference type="EMBL" id="JAFJYH010000056">
    <property type="protein sequence ID" value="KAG4421994.1"/>
    <property type="molecule type" value="Genomic_DNA"/>
</dbReference>
<proteinExistence type="predicted"/>
<keyword evidence="1" id="KW-0732">Signal</keyword>